<dbReference type="PANTHER" id="PTHR30535:SF35">
    <property type="entry name" value="PERIPLASMIC BINDING PROTEIN"/>
    <property type="match status" value="1"/>
</dbReference>
<dbReference type="InterPro" id="IPR002491">
    <property type="entry name" value="ABC_transptr_periplasmic_BD"/>
</dbReference>
<accession>A0ABS9ZXA2</accession>
<proteinExistence type="predicted"/>
<evidence type="ECO:0000259" key="2">
    <source>
        <dbReference type="PROSITE" id="PS50983"/>
    </source>
</evidence>
<dbReference type="InterPro" id="IPR054828">
    <property type="entry name" value="Vit_B12_bind_prot"/>
</dbReference>
<dbReference type="Gene3D" id="3.40.50.1980">
    <property type="entry name" value="Nitrogenase molybdenum iron protein domain"/>
    <property type="match status" value="2"/>
</dbReference>
<dbReference type="PROSITE" id="PS50983">
    <property type="entry name" value="FE_B12_PBP"/>
    <property type="match status" value="1"/>
</dbReference>
<sequence>MQKSFTDQLGHAININYPPKRIVSLVPSQTELLFDLGLNDEVVGITKFCIHPIEKFASTPKVGGTKKLKIDEIRALKPDLIIGNKEENTREDIEQLMHEFPVWMSDIYTLEDALTTITEIGELVNRQPEASYLNYLIKNGFTDLQGLAAQYAISLNTLYLIWRNPYMAAGKHTFIDDILTKIGLINAVKEQRYPELSIDEIKTLAPQMIFLSSEPYPFKQQHIDELAVELPHTKVILVDGEMFSWYGSRLVKSVQYFFDFLQEIKN</sequence>
<dbReference type="NCBIfam" id="NF038402">
    <property type="entry name" value="TroA_like"/>
    <property type="match status" value="1"/>
</dbReference>
<protein>
    <submittedName>
        <fullName evidence="3">Helical backbone metal receptor</fullName>
    </submittedName>
</protein>
<comment type="caution">
    <text evidence="3">The sequence shown here is derived from an EMBL/GenBank/DDBJ whole genome shotgun (WGS) entry which is preliminary data.</text>
</comment>
<organism evidence="3 4">
    <name type="scientific">Pedobacter montanisoli</name>
    <dbReference type="NCBI Taxonomy" id="2923277"/>
    <lineage>
        <taxon>Bacteria</taxon>
        <taxon>Pseudomonadati</taxon>
        <taxon>Bacteroidota</taxon>
        <taxon>Sphingobacteriia</taxon>
        <taxon>Sphingobacteriales</taxon>
        <taxon>Sphingobacteriaceae</taxon>
        <taxon>Pedobacter</taxon>
    </lineage>
</organism>
<evidence type="ECO:0000256" key="1">
    <source>
        <dbReference type="ARBA" id="ARBA00022729"/>
    </source>
</evidence>
<dbReference type="SUPFAM" id="SSF53807">
    <property type="entry name" value="Helical backbone' metal receptor"/>
    <property type="match status" value="1"/>
</dbReference>
<dbReference type="Proteomes" id="UP001165460">
    <property type="component" value="Unassembled WGS sequence"/>
</dbReference>
<gene>
    <name evidence="3" type="ORF">MMF97_09375</name>
</gene>
<dbReference type="RefSeq" id="WP_243361815.1">
    <property type="nucleotide sequence ID" value="NZ_JALGBH010000002.1"/>
</dbReference>
<reference evidence="3" key="1">
    <citation type="submission" date="2022-03" db="EMBL/GenBank/DDBJ databases">
        <authorList>
            <person name="Woo C.Y."/>
        </authorList>
    </citation>
    <scope>NUCLEOTIDE SEQUENCE</scope>
    <source>
        <strain evidence="3">CYS-01</strain>
    </source>
</reference>
<keyword evidence="3" id="KW-0675">Receptor</keyword>
<dbReference type="Pfam" id="PF01497">
    <property type="entry name" value="Peripla_BP_2"/>
    <property type="match status" value="1"/>
</dbReference>
<evidence type="ECO:0000313" key="4">
    <source>
        <dbReference type="Proteomes" id="UP001165460"/>
    </source>
</evidence>
<keyword evidence="4" id="KW-1185">Reference proteome</keyword>
<keyword evidence="1" id="KW-0732">Signal</keyword>
<dbReference type="PANTHER" id="PTHR30535">
    <property type="entry name" value="VITAMIN B12-BINDING PROTEIN"/>
    <property type="match status" value="1"/>
</dbReference>
<dbReference type="EMBL" id="JALGBH010000002">
    <property type="protein sequence ID" value="MCJ0742920.1"/>
    <property type="molecule type" value="Genomic_DNA"/>
</dbReference>
<feature type="domain" description="Fe/B12 periplasmic-binding" evidence="2">
    <location>
        <begin position="21"/>
        <end position="266"/>
    </location>
</feature>
<evidence type="ECO:0000313" key="3">
    <source>
        <dbReference type="EMBL" id="MCJ0742920.1"/>
    </source>
</evidence>
<dbReference type="InterPro" id="IPR050902">
    <property type="entry name" value="ABC_Transporter_SBP"/>
</dbReference>
<name>A0ABS9ZXA2_9SPHI</name>